<dbReference type="OMA" id="TRCLIMW"/>
<accession>A0A1S4FUK8</accession>
<dbReference type="GO" id="GO:0043328">
    <property type="term" value="P:protein transport to vacuole involved in ubiquitin-dependent protein catabolic process via the multivesicular body sorting pathway"/>
    <property type="evidence" value="ECO:0007669"/>
    <property type="project" value="TreeGrafter"/>
</dbReference>
<dbReference type="GO" id="GO:0042803">
    <property type="term" value="F:protein homodimerization activity"/>
    <property type="evidence" value="ECO:0007669"/>
    <property type="project" value="TreeGrafter"/>
</dbReference>
<dbReference type="SUPFAM" id="SSF46785">
    <property type="entry name" value="Winged helix' DNA-binding domain"/>
    <property type="match status" value="2"/>
</dbReference>
<name>A0A1S4FUK8_AEDAE</name>
<organism evidence="8 9">
    <name type="scientific">Aedes aegypti</name>
    <name type="common">Yellowfever mosquito</name>
    <name type="synonym">Culex aegypti</name>
    <dbReference type="NCBI Taxonomy" id="7159"/>
    <lineage>
        <taxon>Eukaryota</taxon>
        <taxon>Metazoa</taxon>
        <taxon>Ecdysozoa</taxon>
        <taxon>Arthropoda</taxon>
        <taxon>Hexapoda</taxon>
        <taxon>Insecta</taxon>
        <taxon>Pterygota</taxon>
        <taxon>Neoptera</taxon>
        <taxon>Endopterygota</taxon>
        <taxon>Diptera</taxon>
        <taxon>Nematocera</taxon>
        <taxon>Culicoidea</taxon>
        <taxon>Culicidae</taxon>
        <taxon>Culicinae</taxon>
        <taxon>Aedini</taxon>
        <taxon>Aedes</taxon>
        <taxon>Stegomyia</taxon>
    </lineage>
</organism>
<dbReference type="GO" id="GO:0005198">
    <property type="term" value="F:structural molecule activity"/>
    <property type="evidence" value="ECO:0007669"/>
    <property type="project" value="TreeGrafter"/>
</dbReference>
<dbReference type="GO" id="GO:0016236">
    <property type="term" value="P:macroautophagy"/>
    <property type="evidence" value="ECO:0007669"/>
    <property type="project" value="UniProtKB-ARBA"/>
</dbReference>
<evidence type="ECO:0000256" key="6">
    <source>
        <dbReference type="ARBA" id="ARBA00022927"/>
    </source>
</evidence>
<dbReference type="PANTHER" id="PTHR13149:SF0">
    <property type="entry name" value="VACUOLAR PROTEIN-SORTING-ASSOCIATED PROTEIN 25"/>
    <property type="match status" value="1"/>
</dbReference>
<dbReference type="CTD" id="84313"/>
<keyword evidence="4" id="KW-0813">Transport</keyword>
<protein>
    <recommendedName>
        <fullName evidence="3">Vacuolar protein-sorting-associated protein 25</fullName>
    </recommendedName>
    <alternativeName>
        <fullName evidence="7">ESCRT-II complex subunit VPS25</fullName>
    </alternativeName>
</protein>
<keyword evidence="5" id="KW-0963">Cytoplasm</keyword>
<comment type="similarity">
    <text evidence="2">Belongs to the VPS25 family.</text>
</comment>
<dbReference type="InterPro" id="IPR036388">
    <property type="entry name" value="WH-like_DNA-bd_sf"/>
</dbReference>
<dbReference type="AlphaFoldDB" id="A0A1S4FUK8"/>
<evidence type="ECO:0000256" key="7">
    <source>
        <dbReference type="ARBA" id="ARBA00030094"/>
    </source>
</evidence>
<proteinExistence type="inferred from homology"/>
<keyword evidence="6" id="KW-0653">Protein transport</keyword>
<dbReference type="PANTHER" id="PTHR13149">
    <property type="entry name" value="VACUOLAR PROTEIN SORTING-ASSOCIATED PROTEIN VPS25"/>
    <property type="match status" value="1"/>
</dbReference>
<sequence>MAEYQWPWEYSFPPFFTVQSHGGTKDQQLSTWKSLILDYQKHSKQAVLNINEDSVPFVNEAISRKLSPEGRLWVMEALEKTANAAPMDKRKQQWEVYWHTLDEWSSLLHGWAVANGMTNTVCTLYELVAGDHTVGEEFHGLDQTVLKKALKVLETKGKCELIAFDDSEGVKFY</sequence>
<evidence type="ECO:0000256" key="3">
    <source>
        <dbReference type="ARBA" id="ARBA00017934"/>
    </source>
</evidence>
<reference evidence="8" key="1">
    <citation type="submission" date="2005-10" db="EMBL/GenBank/DDBJ databases">
        <authorList>
            <person name="Loftus B.J."/>
            <person name="Nene V.M."/>
            <person name="Hannick L.I."/>
            <person name="Bidwell S."/>
            <person name="Haas B."/>
            <person name="Amedeo P."/>
            <person name="Orvis J."/>
            <person name="Wortman J.R."/>
            <person name="White O.R."/>
            <person name="Salzberg S."/>
            <person name="Shumway M."/>
            <person name="Koo H."/>
            <person name="Zhao Y."/>
            <person name="Holmes M."/>
            <person name="Miller J."/>
            <person name="Schatz M."/>
            <person name="Pop M."/>
            <person name="Pai G."/>
            <person name="Utterback T."/>
            <person name="Rogers Y.-H."/>
            <person name="Kravitz S."/>
            <person name="Fraser C.M."/>
        </authorList>
    </citation>
    <scope>NUCLEOTIDE SEQUENCE</scope>
    <source>
        <strain evidence="8">Liverpool</strain>
    </source>
</reference>
<reference evidence="8" key="2">
    <citation type="journal article" date="2007" name="Science">
        <title>Genome sequence of Aedes aegypti, a major arbovirus vector.</title>
        <authorList>
            <person name="Nene V."/>
            <person name="Wortman J.R."/>
            <person name="Lawson D."/>
            <person name="Haas B."/>
            <person name="Kodira C."/>
            <person name="Tu Z.J."/>
            <person name="Loftus B."/>
            <person name="Xi Z."/>
            <person name="Megy K."/>
            <person name="Grabherr M."/>
            <person name="Ren Q."/>
            <person name="Zdobnov E.M."/>
            <person name="Lobo N.F."/>
            <person name="Campbell K.S."/>
            <person name="Brown S.E."/>
            <person name="Bonaldo M.F."/>
            <person name="Zhu J."/>
            <person name="Sinkins S.P."/>
            <person name="Hogenkamp D.G."/>
            <person name="Amedeo P."/>
            <person name="Arensburger P."/>
            <person name="Atkinson P.W."/>
            <person name="Bidwell S."/>
            <person name="Biedler J."/>
            <person name="Birney E."/>
            <person name="Bruggner R.V."/>
            <person name="Costas J."/>
            <person name="Coy M.R."/>
            <person name="Crabtree J."/>
            <person name="Crawford M."/>
            <person name="Debruyn B."/>
            <person name="Decaprio D."/>
            <person name="Eiglmeier K."/>
            <person name="Eisenstadt E."/>
            <person name="El-Dorry H."/>
            <person name="Gelbart W.M."/>
            <person name="Gomes S.L."/>
            <person name="Hammond M."/>
            <person name="Hannick L.I."/>
            <person name="Hogan J.R."/>
            <person name="Holmes M.H."/>
            <person name="Jaffe D."/>
            <person name="Johnston J.S."/>
            <person name="Kennedy R.C."/>
            <person name="Koo H."/>
            <person name="Kravitz S."/>
            <person name="Kriventseva E.V."/>
            <person name="Kulp D."/>
            <person name="Labutti K."/>
            <person name="Lee E."/>
            <person name="Li S."/>
            <person name="Lovin D.D."/>
            <person name="Mao C."/>
            <person name="Mauceli E."/>
            <person name="Menck C.F."/>
            <person name="Miller J.R."/>
            <person name="Montgomery P."/>
            <person name="Mori A."/>
            <person name="Nascimento A.L."/>
            <person name="Naveira H.F."/>
            <person name="Nusbaum C."/>
            <person name="O'leary S."/>
            <person name="Orvis J."/>
            <person name="Pertea M."/>
            <person name="Quesneville H."/>
            <person name="Reidenbach K.R."/>
            <person name="Rogers Y.H."/>
            <person name="Roth C.W."/>
            <person name="Schneider J.R."/>
            <person name="Schatz M."/>
            <person name="Shumway M."/>
            <person name="Stanke M."/>
            <person name="Stinson E.O."/>
            <person name="Tubio J.M."/>
            <person name="Vanzee J.P."/>
            <person name="Verjovski-Almeida S."/>
            <person name="Werner D."/>
            <person name="White O."/>
            <person name="Wyder S."/>
            <person name="Zeng Q."/>
            <person name="Zhao Q."/>
            <person name="Zhao Y."/>
            <person name="Hill C.A."/>
            <person name="Raikhel A.S."/>
            <person name="Soares M.B."/>
            <person name="Knudson D.L."/>
            <person name="Lee N.H."/>
            <person name="Galagan J."/>
            <person name="Salzberg S.L."/>
            <person name="Paulsen I.T."/>
            <person name="Dimopoulos G."/>
            <person name="Collins F.H."/>
            <person name="Birren B."/>
            <person name="Fraser-Liggett C.M."/>
            <person name="Severson D.W."/>
        </authorList>
    </citation>
    <scope>NUCLEOTIDE SEQUENCE [LARGE SCALE GENOMIC DNA]</scope>
    <source>
        <strain evidence="8">Liverpool</strain>
    </source>
</reference>
<dbReference type="FunFam" id="1.10.10.570:FF:000003">
    <property type="entry name" value="Vacuolar protein-sorting-associated protein 25"/>
    <property type="match status" value="1"/>
</dbReference>
<evidence type="ECO:0000313" key="9">
    <source>
        <dbReference type="Proteomes" id="UP000682892"/>
    </source>
</evidence>
<evidence type="ECO:0000256" key="5">
    <source>
        <dbReference type="ARBA" id="ARBA00022490"/>
    </source>
</evidence>
<dbReference type="InterPro" id="IPR036390">
    <property type="entry name" value="WH_DNA-bd_sf"/>
</dbReference>
<comment type="subcellular location">
    <subcellularLocation>
        <location evidence="1">Cytoplasm</location>
    </subcellularLocation>
</comment>
<dbReference type="Gene3D" id="1.10.10.570">
    <property type="entry name" value="Winged helix' DNA-binding domain. Chain C. Domain 1"/>
    <property type="match status" value="1"/>
</dbReference>
<evidence type="ECO:0000313" key="8">
    <source>
        <dbReference type="EMBL" id="EAT36101.1"/>
    </source>
</evidence>
<gene>
    <name evidence="8" type="ORF">AaeL_AAEL011790</name>
</gene>
<dbReference type="FunFam" id="1.10.10.10:FF:000141">
    <property type="entry name" value="vacuolar protein-sorting-associated protein 25"/>
    <property type="match status" value="1"/>
</dbReference>
<dbReference type="EMBL" id="CH477799">
    <property type="protein sequence ID" value="EAT36101.1"/>
    <property type="molecule type" value="Genomic_DNA"/>
</dbReference>
<evidence type="ECO:0000256" key="4">
    <source>
        <dbReference type="ARBA" id="ARBA00022448"/>
    </source>
</evidence>
<evidence type="ECO:0000256" key="2">
    <source>
        <dbReference type="ARBA" id="ARBA00009674"/>
    </source>
</evidence>
<reference evidence="8" key="3">
    <citation type="submission" date="2012-09" db="EMBL/GenBank/DDBJ databases">
        <authorList>
            <consortium name="VectorBase"/>
        </authorList>
    </citation>
    <scope>NUCLEOTIDE SEQUENCE</scope>
    <source>
        <strain evidence="8">Liverpool</strain>
    </source>
</reference>
<dbReference type="OrthoDB" id="245150at2759"/>
<dbReference type="HOGENOM" id="CLU_087657_1_2_1"/>
<dbReference type="Pfam" id="PF05871">
    <property type="entry name" value="ESCRT-II"/>
    <property type="match status" value="1"/>
</dbReference>
<dbReference type="InterPro" id="IPR008570">
    <property type="entry name" value="ESCRT-II_cplx_Vps25-sub"/>
</dbReference>
<evidence type="ECO:0000256" key="1">
    <source>
        <dbReference type="ARBA" id="ARBA00004496"/>
    </source>
</evidence>
<dbReference type="InterPro" id="IPR014041">
    <property type="entry name" value="ESCRT-II_cplx_Vps25-sub_N"/>
</dbReference>
<dbReference type="Gene3D" id="1.10.10.10">
    <property type="entry name" value="Winged helix-like DNA-binding domain superfamily/Winged helix DNA-binding domain"/>
    <property type="match status" value="1"/>
</dbReference>
<dbReference type="Proteomes" id="UP000682892">
    <property type="component" value="Unassembled WGS sequence"/>
</dbReference>
<dbReference type="KEGG" id="aag:5575384"/>
<dbReference type="GO" id="GO:0000814">
    <property type="term" value="C:ESCRT II complex"/>
    <property type="evidence" value="ECO:0007669"/>
    <property type="project" value="InterPro"/>
</dbReference>